<dbReference type="Proteomes" id="UP000241229">
    <property type="component" value="Unassembled WGS sequence"/>
</dbReference>
<protein>
    <recommendedName>
        <fullName evidence="3">LPS-assembly lipoprotein</fullName>
    </recommendedName>
</protein>
<keyword evidence="2" id="KW-1185">Reference proteome</keyword>
<organism evidence="1 2">
    <name type="scientific">Kumtagia ephedrae</name>
    <dbReference type="NCBI Taxonomy" id="2116701"/>
    <lineage>
        <taxon>Bacteria</taxon>
        <taxon>Pseudomonadati</taxon>
        <taxon>Pseudomonadota</taxon>
        <taxon>Alphaproteobacteria</taxon>
        <taxon>Hyphomicrobiales</taxon>
        <taxon>Phyllobacteriaceae</taxon>
        <taxon>Kumtagia</taxon>
    </lineage>
</organism>
<dbReference type="GO" id="GO:0019867">
    <property type="term" value="C:outer membrane"/>
    <property type="evidence" value="ECO:0007669"/>
    <property type="project" value="InterPro"/>
</dbReference>
<dbReference type="OrthoDB" id="7678210at2"/>
<dbReference type="Pfam" id="PF04390">
    <property type="entry name" value="LptE"/>
    <property type="match status" value="1"/>
</dbReference>
<evidence type="ECO:0000313" key="2">
    <source>
        <dbReference type="Proteomes" id="UP000241229"/>
    </source>
</evidence>
<dbReference type="InterPro" id="IPR007485">
    <property type="entry name" value="LPS_assembly_LptE"/>
</dbReference>
<gene>
    <name evidence="1" type="ORF">C7I84_15715</name>
</gene>
<dbReference type="PROSITE" id="PS51257">
    <property type="entry name" value="PROKAR_LIPOPROTEIN"/>
    <property type="match status" value="1"/>
</dbReference>
<dbReference type="GO" id="GO:0043165">
    <property type="term" value="P:Gram-negative-bacterium-type cell outer membrane assembly"/>
    <property type="evidence" value="ECO:0007669"/>
    <property type="project" value="InterPro"/>
</dbReference>
<name>A0A2P7S7I0_9HYPH</name>
<proteinExistence type="predicted"/>
<dbReference type="EMBL" id="PXYK01000014">
    <property type="protein sequence ID" value="PSJ58407.1"/>
    <property type="molecule type" value="Genomic_DNA"/>
</dbReference>
<dbReference type="Gene3D" id="3.30.160.150">
    <property type="entry name" value="Lipoprotein like domain"/>
    <property type="match status" value="1"/>
</dbReference>
<reference evidence="1 2" key="1">
    <citation type="submission" date="2018-03" db="EMBL/GenBank/DDBJ databases">
        <title>The draft genome of Mesorhizobium sp. 6GN-30.</title>
        <authorList>
            <person name="Liu L."/>
            <person name="Li L."/>
            <person name="Wang T."/>
            <person name="Zhang X."/>
            <person name="Liang L."/>
        </authorList>
    </citation>
    <scope>NUCLEOTIDE SEQUENCE [LARGE SCALE GENOMIC DNA]</scope>
    <source>
        <strain evidence="1 2">6GN30</strain>
    </source>
</reference>
<evidence type="ECO:0000313" key="1">
    <source>
        <dbReference type="EMBL" id="PSJ58407.1"/>
    </source>
</evidence>
<dbReference type="RefSeq" id="WP_106773147.1">
    <property type="nucleotide sequence ID" value="NZ_PXYK01000014.1"/>
</dbReference>
<evidence type="ECO:0008006" key="3">
    <source>
        <dbReference type="Google" id="ProtNLM"/>
    </source>
</evidence>
<comment type="caution">
    <text evidence="1">The sequence shown here is derived from an EMBL/GenBank/DDBJ whole genome shotgun (WGS) entry which is preliminary data.</text>
</comment>
<dbReference type="AlphaFoldDB" id="A0A2P7S7I0"/>
<accession>A0A2P7S7I0</accession>
<sequence length="186" mass="20120">MSLPDRRTARPSFRRTGTVALFAALALASACTVRPLYSDASLETGAVPGAQEGLRQIAIDPVNTRYGQRLRNDLIFLLNGGAGQPEQPKYKMTLNATVLVLNEAVISVGDENRPSAASLHMTGSYVLTDLTTGKPVANGSRTIPASYDQPTQEFANLRARRDAEDRAARELAELLRLDIAQKLAKL</sequence>